<protein>
    <recommendedName>
        <fullName evidence="10">Lysine transporter LysE</fullName>
    </recommendedName>
</protein>
<keyword evidence="2" id="KW-1003">Cell membrane</keyword>
<evidence type="ECO:0000256" key="4">
    <source>
        <dbReference type="ARBA" id="ARBA00022970"/>
    </source>
</evidence>
<feature type="transmembrane region" description="Helical" evidence="7">
    <location>
        <begin position="40"/>
        <end position="61"/>
    </location>
</feature>
<evidence type="ECO:0000256" key="3">
    <source>
        <dbReference type="ARBA" id="ARBA00022692"/>
    </source>
</evidence>
<evidence type="ECO:0000256" key="7">
    <source>
        <dbReference type="SAM" id="Phobius"/>
    </source>
</evidence>
<dbReference type="EMBL" id="CP014136">
    <property type="protein sequence ID" value="ATA22113.1"/>
    <property type="molecule type" value="Genomic_DNA"/>
</dbReference>
<evidence type="ECO:0000256" key="1">
    <source>
        <dbReference type="ARBA" id="ARBA00004651"/>
    </source>
</evidence>
<name>A0A250B794_9GAMM</name>
<feature type="transmembrane region" description="Helical" evidence="7">
    <location>
        <begin position="145"/>
        <end position="168"/>
    </location>
</feature>
<dbReference type="AlphaFoldDB" id="A0A250B794"/>
<keyword evidence="3 7" id="KW-0812">Transmembrane</keyword>
<feature type="transmembrane region" description="Helical" evidence="7">
    <location>
        <begin position="67"/>
        <end position="92"/>
    </location>
</feature>
<keyword evidence="9" id="KW-1185">Reference proteome</keyword>
<keyword evidence="6 7" id="KW-0472">Membrane</keyword>
<keyword evidence="4" id="KW-0029">Amino-acid transport</keyword>
<dbReference type="Pfam" id="PF01810">
    <property type="entry name" value="LysE"/>
    <property type="match status" value="1"/>
</dbReference>
<dbReference type="InterPro" id="IPR001123">
    <property type="entry name" value="LeuE-type"/>
</dbReference>
<evidence type="ECO:0000256" key="2">
    <source>
        <dbReference type="ARBA" id="ARBA00022475"/>
    </source>
</evidence>
<evidence type="ECO:0000313" key="8">
    <source>
        <dbReference type="EMBL" id="ATA22113.1"/>
    </source>
</evidence>
<feature type="transmembrane region" description="Helical" evidence="7">
    <location>
        <begin position="6"/>
        <end position="28"/>
    </location>
</feature>
<dbReference type="KEGG" id="gqu:AWC35_23810"/>
<reference evidence="8 9" key="1">
    <citation type="submission" date="2016-01" db="EMBL/GenBank/DDBJ databases">
        <authorList>
            <person name="Oliw E.H."/>
        </authorList>
    </citation>
    <scope>NUCLEOTIDE SEQUENCE [LARGE SCALE GENOMIC DNA]</scope>
    <source>
        <strain evidence="8 9">FRB97</strain>
    </source>
</reference>
<dbReference type="OrthoDB" id="9784202at2"/>
<proteinExistence type="predicted"/>
<dbReference type="PANTHER" id="PTHR30086">
    <property type="entry name" value="ARGININE EXPORTER PROTEIN ARGO"/>
    <property type="match status" value="1"/>
</dbReference>
<accession>A0A250B794</accession>
<dbReference type="Proteomes" id="UP000217182">
    <property type="component" value="Chromosome"/>
</dbReference>
<keyword evidence="4" id="KW-0813">Transport</keyword>
<evidence type="ECO:0000313" key="9">
    <source>
        <dbReference type="Proteomes" id="UP000217182"/>
    </source>
</evidence>
<evidence type="ECO:0000256" key="6">
    <source>
        <dbReference type="ARBA" id="ARBA00023136"/>
    </source>
</evidence>
<evidence type="ECO:0000256" key="5">
    <source>
        <dbReference type="ARBA" id="ARBA00022989"/>
    </source>
</evidence>
<organism evidence="8 9">
    <name type="scientific">Gibbsiella quercinecans</name>
    <dbReference type="NCBI Taxonomy" id="929813"/>
    <lineage>
        <taxon>Bacteria</taxon>
        <taxon>Pseudomonadati</taxon>
        <taxon>Pseudomonadota</taxon>
        <taxon>Gammaproteobacteria</taxon>
        <taxon>Enterobacterales</taxon>
        <taxon>Yersiniaceae</taxon>
        <taxon>Gibbsiella</taxon>
    </lineage>
</organism>
<keyword evidence="5 7" id="KW-1133">Transmembrane helix</keyword>
<dbReference type="GO" id="GO:0015171">
    <property type="term" value="F:amino acid transmembrane transporter activity"/>
    <property type="evidence" value="ECO:0007669"/>
    <property type="project" value="TreeGrafter"/>
</dbReference>
<comment type="subcellular location">
    <subcellularLocation>
        <location evidence="1">Cell membrane</location>
        <topology evidence="1">Multi-pass membrane protein</topology>
    </subcellularLocation>
</comment>
<feature type="transmembrane region" description="Helical" evidence="7">
    <location>
        <begin position="180"/>
        <end position="205"/>
    </location>
</feature>
<sequence length="207" mass="22323">MNAPLLLLYIASIFMLIITPGPVVAVVVDTAARHGRKQAFYTSLGSNMASLCLIAVAALAIGGTLTINATLFTLISLAGCLYLAAIALHALWAGRQTMLDEAPAARCTDRGFLRGFMVGIANPKDIIFFMAFFPQFINVTRAFGSSMAVLSAVWVTMDLLILTAYVFLVRGAFMRRYRPAIGVVSSAFLLIIAAVGFAYTLFAWVRL</sequence>
<evidence type="ECO:0008006" key="10">
    <source>
        <dbReference type="Google" id="ProtNLM"/>
    </source>
</evidence>
<feature type="transmembrane region" description="Helical" evidence="7">
    <location>
        <begin position="112"/>
        <end position="133"/>
    </location>
</feature>
<dbReference type="RefSeq" id="WP_095848703.1">
    <property type="nucleotide sequence ID" value="NZ_CP014136.1"/>
</dbReference>
<dbReference type="GO" id="GO:0005886">
    <property type="term" value="C:plasma membrane"/>
    <property type="evidence" value="ECO:0007669"/>
    <property type="project" value="UniProtKB-SubCell"/>
</dbReference>
<dbReference type="PANTHER" id="PTHR30086:SF20">
    <property type="entry name" value="ARGININE EXPORTER PROTEIN ARGO-RELATED"/>
    <property type="match status" value="1"/>
</dbReference>
<gene>
    <name evidence="8" type="ORF">AWC35_23810</name>
</gene>